<protein>
    <recommendedName>
        <fullName evidence="8">Abasic site processing protein</fullName>
        <ecNumber evidence="8">3.4.-.-</ecNumber>
    </recommendedName>
</protein>
<organism evidence="9 10">
    <name type="scientific">Microbulbifer variabilis</name>
    <dbReference type="NCBI Taxonomy" id="266805"/>
    <lineage>
        <taxon>Bacteria</taxon>
        <taxon>Pseudomonadati</taxon>
        <taxon>Pseudomonadota</taxon>
        <taxon>Gammaproteobacteria</taxon>
        <taxon>Cellvibrionales</taxon>
        <taxon>Microbulbiferaceae</taxon>
        <taxon>Microbulbifer</taxon>
    </lineage>
</organism>
<dbReference type="PANTHER" id="PTHR13604">
    <property type="entry name" value="DC12-RELATED"/>
    <property type="match status" value="1"/>
</dbReference>
<keyword evidence="3" id="KW-0227">DNA damage</keyword>
<name>A0ABY4V690_9GAMM</name>
<keyword evidence="2 8" id="KW-0645">Protease</keyword>
<keyword evidence="7" id="KW-0456">Lyase</keyword>
<dbReference type="InterPro" id="IPR036590">
    <property type="entry name" value="SRAP-like"/>
</dbReference>
<keyword evidence="6" id="KW-0238">DNA-binding</keyword>
<dbReference type="Pfam" id="PF02586">
    <property type="entry name" value="SRAP"/>
    <property type="match status" value="1"/>
</dbReference>
<evidence type="ECO:0000256" key="4">
    <source>
        <dbReference type="ARBA" id="ARBA00022801"/>
    </source>
</evidence>
<evidence type="ECO:0000256" key="5">
    <source>
        <dbReference type="ARBA" id="ARBA00023124"/>
    </source>
</evidence>
<dbReference type="InterPro" id="IPR003738">
    <property type="entry name" value="SRAP"/>
</dbReference>
<sequence>MCYSFAVPSNGLLSELPINFQNDGLSWDQLRLDQEWEKSSSKEEIKHVLGLRGQPRSSQFRVVEPGQRAYPRYFAPGIVCDEGKNWLRPLRYSIRPSNSAWDLSTKYSLYNARLDRLLEAKTWRPLIGHRHGILPFTSFFEWVERKGKKTQIQFIPEGRSLMWAPILWDYWTSPGKEVGHFSCTLITDDPAPEVEAAGHDRSPIFLDADYMEAWLDAESGSAEGWQEFLKGHRETVAYRHSLAA</sequence>
<evidence type="ECO:0000313" key="9">
    <source>
        <dbReference type="EMBL" id="USD19795.1"/>
    </source>
</evidence>
<dbReference type="Gene3D" id="3.90.1680.10">
    <property type="entry name" value="SOS response associated peptidase-like"/>
    <property type="match status" value="1"/>
</dbReference>
<accession>A0ABY4V690</accession>
<gene>
    <name evidence="9" type="ORF">MJO52_11945</name>
</gene>
<evidence type="ECO:0000256" key="1">
    <source>
        <dbReference type="ARBA" id="ARBA00008136"/>
    </source>
</evidence>
<dbReference type="RefSeq" id="WP_252081889.1">
    <property type="nucleotide sequence ID" value="NZ_CP092418.1"/>
</dbReference>
<evidence type="ECO:0000256" key="3">
    <source>
        <dbReference type="ARBA" id="ARBA00022763"/>
    </source>
</evidence>
<dbReference type="SUPFAM" id="SSF143081">
    <property type="entry name" value="BB1717-like"/>
    <property type="match status" value="1"/>
</dbReference>
<dbReference type="EMBL" id="CP092418">
    <property type="protein sequence ID" value="USD19795.1"/>
    <property type="molecule type" value="Genomic_DNA"/>
</dbReference>
<dbReference type="Proteomes" id="UP001055658">
    <property type="component" value="Chromosome"/>
</dbReference>
<comment type="similarity">
    <text evidence="1 8">Belongs to the SOS response-associated peptidase family.</text>
</comment>
<dbReference type="PANTHER" id="PTHR13604:SF0">
    <property type="entry name" value="ABASIC SITE PROCESSING PROTEIN HMCES"/>
    <property type="match status" value="1"/>
</dbReference>
<evidence type="ECO:0000313" key="10">
    <source>
        <dbReference type="Proteomes" id="UP001055658"/>
    </source>
</evidence>
<dbReference type="EC" id="3.4.-.-" evidence="8"/>
<reference evidence="9" key="1">
    <citation type="submission" date="2022-02" db="EMBL/GenBank/DDBJ databases">
        <title>Coral-associated bacteria.</title>
        <authorList>
            <person name="Tang K."/>
            <person name="Wang X."/>
        </authorList>
    </citation>
    <scope>NUCLEOTIDE SEQUENCE</scope>
    <source>
        <strain evidence="9">SCSIO 43006</strain>
    </source>
</reference>
<evidence type="ECO:0000256" key="2">
    <source>
        <dbReference type="ARBA" id="ARBA00022670"/>
    </source>
</evidence>
<keyword evidence="4 8" id="KW-0378">Hydrolase</keyword>
<keyword evidence="10" id="KW-1185">Reference proteome</keyword>
<evidence type="ECO:0000256" key="7">
    <source>
        <dbReference type="ARBA" id="ARBA00023239"/>
    </source>
</evidence>
<evidence type="ECO:0000256" key="6">
    <source>
        <dbReference type="ARBA" id="ARBA00023125"/>
    </source>
</evidence>
<proteinExistence type="inferred from homology"/>
<evidence type="ECO:0000256" key="8">
    <source>
        <dbReference type="RuleBase" id="RU364100"/>
    </source>
</evidence>
<keyword evidence="5" id="KW-0190">Covalent protein-DNA linkage</keyword>